<dbReference type="PROSITE" id="PS00061">
    <property type="entry name" value="ADH_SHORT"/>
    <property type="match status" value="1"/>
</dbReference>
<dbReference type="RefSeq" id="WP_188160698.1">
    <property type="nucleotide sequence ID" value="NZ_BMGH01000002.1"/>
</dbReference>
<dbReference type="Gene3D" id="3.40.50.720">
    <property type="entry name" value="NAD(P)-binding Rossmann-like Domain"/>
    <property type="match status" value="1"/>
</dbReference>
<reference evidence="5" key="1">
    <citation type="journal article" date="2014" name="Int. J. Syst. Evol. Microbiol.">
        <title>Complete genome sequence of Corynebacterium casei LMG S-19264T (=DSM 44701T), isolated from a smear-ripened cheese.</title>
        <authorList>
            <consortium name="US DOE Joint Genome Institute (JGI-PGF)"/>
            <person name="Walter F."/>
            <person name="Albersmeier A."/>
            <person name="Kalinowski J."/>
            <person name="Ruckert C."/>
        </authorList>
    </citation>
    <scope>NUCLEOTIDE SEQUENCE</scope>
    <source>
        <strain evidence="5">CGMCC 1.12921</strain>
    </source>
</reference>
<proteinExistence type="inferred from homology"/>
<dbReference type="PANTHER" id="PTHR48107">
    <property type="entry name" value="NADPH-DEPENDENT ALDEHYDE REDUCTASE-LIKE PROTEIN, CHLOROPLASTIC-RELATED"/>
    <property type="match status" value="1"/>
</dbReference>
<evidence type="ECO:0000256" key="3">
    <source>
        <dbReference type="ARBA" id="ARBA00067437"/>
    </source>
</evidence>
<comment type="caution">
    <text evidence="5">The sequence shown here is derived from an EMBL/GenBank/DDBJ whole genome shotgun (WGS) entry which is preliminary data.</text>
</comment>
<keyword evidence="2" id="KW-0560">Oxidoreductase</keyword>
<dbReference type="PRINTS" id="PR00080">
    <property type="entry name" value="SDRFAMILY"/>
</dbReference>
<dbReference type="PRINTS" id="PR00081">
    <property type="entry name" value="GDHRDH"/>
</dbReference>
<name>A0A8J2V6U0_9PROT</name>
<organism evidence="5 6">
    <name type="scientific">Aquisalinus flavus</name>
    <dbReference type="NCBI Taxonomy" id="1526572"/>
    <lineage>
        <taxon>Bacteria</taxon>
        <taxon>Pseudomonadati</taxon>
        <taxon>Pseudomonadota</taxon>
        <taxon>Alphaproteobacteria</taxon>
        <taxon>Parvularculales</taxon>
        <taxon>Parvularculaceae</taxon>
        <taxon>Aquisalinus</taxon>
    </lineage>
</organism>
<dbReference type="EMBL" id="BMGH01000002">
    <property type="protein sequence ID" value="GGD18343.1"/>
    <property type="molecule type" value="Genomic_DNA"/>
</dbReference>
<dbReference type="InterPro" id="IPR002347">
    <property type="entry name" value="SDR_fam"/>
</dbReference>
<evidence type="ECO:0000256" key="2">
    <source>
        <dbReference type="ARBA" id="ARBA00023002"/>
    </source>
</evidence>
<feature type="compositionally biased region" description="Basic and acidic residues" evidence="4">
    <location>
        <begin position="1"/>
        <end position="15"/>
    </location>
</feature>
<keyword evidence="6" id="KW-1185">Reference proteome</keyword>
<evidence type="ECO:0000313" key="5">
    <source>
        <dbReference type="EMBL" id="GGD18343.1"/>
    </source>
</evidence>
<gene>
    <name evidence="5" type="ORF">GCM10011342_28780</name>
</gene>
<dbReference type="SUPFAM" id="SSF51735">
    <property type="entry name" value="NAD(P)-binding Rossmann-fold domains"/>
    <property type="match status" value="1"/>
</dbReference>
<sequence length="300" mass="32383">MAETKNQYDMRDPRDQYPQPPFPRQPQEKPGFTEKMDPRPDHGEESYRGFGRLKGRKALITGGDSGLGRAAVIAYIREGASVVFNYLPEEQEDADSLIALAEAEGGTIHAIPGDLRDPDLCAALIVKTVELLGGLDILVCNAGHQVRQPGIEDVSHEQFDETMKTNVYAMFWLCKAAVKIMPPGAAIINLTSNQGFSPAPYLLDYATTKFAIRGFTEALAQGALDKGIRVNAIAPGPFWTPLQPSGGQTQDKVEQFGKATPMGRPGQPAELAPTFVFLASQESSYISGEIFGATGGKPIS</sequence>
<feature type="region of interest" description="Disordered" evidence="4">
    <location>
        <begin position="1"/>
        <end position="48"/>
    </location>
</feature>
<evidence type="ECO:0000313" key="6">
    <source>
        <dbReference type="Proteomes" id="UP000613582"/>
    </source>
</evidence>
<comment type="similarity">
    <text evidence="1">Belongs to the short-chain dehydrogenases/reductases (SDR) family.</text>
</comment>
<protein>
    <recommendedName>
        <fullName evidence="3">Uncharacterized oxidoreductase YghA</fullName>
    </recommendedName>
</protein>
<dbReference type="AlphaFoldDB" id="A0A8J2V6U0"/>
<reference evidence="5" key="2">
    <citation type="submission" date="2020-09" db="EMBL/GenBank/DDBJ databases">
        <authorList>
            <person name="Sun Q."/>
            <person name="Zhou Y."/>
        </authorList>
    </citation>
    <scope>NUCLEOTIDE SEQUENCE</scope>
    <source>
        <strain evidence="5">CGMCC 1.12921</strain>
    </source>
</reference>
<feature type="compositionally biased region" description="Basic and acidic residues" evidence="4">
    <location>
        <begin position="31"/>
        <end position="47"/>
    </location>
</feature>
<evidence type="ECO:0000256" key="4">
    <source>
        <dbReference type="SAM" id="MobiDB-lite"/>
    </source>
</evidence>
<dbReference type="Proteomes" id="UP000613582">
    <property type="component" value="Unassembled WGS sequence"/>
</dbReference>
<dbReference type="Pfam" id="PF13561">
    <property type="entry name" value="adh_short_C2"/>
    <property type="match status" value="1"/>
</dbReference>
<dbReference type="InterPro" id="IPR036291">
    <property type="entry name" value="NAD(P)-bd_dom_sf"/>
</dbReference>
<dbReference type="FunFam" id="3.40.50.720:FF:000097">
    <property type="entry name" value="SDR family oxidoreductase"/>
    <property type="match status" value="1"/>
</dbReference>
<dbReference type="PANTHER" id="PTHR48107:SF16">
    <property type="entry name" value="NADPH-DEPENDENT ALDEHYDE REDUCTASE 1, CHLOROPLASTIC"/>
    <property type="match status" value="1"/>
</dbReference>
<evidence type="ECO:0000256" key="1">
    <source>
        <dbReference type="ARBA" id="ARBA00006484"/>
    </source>
</evidence>
<dbReference type="InterPro" id="IPR020904">
    <property type="entry name" value="Sc_DH/Rdtase_CS"/>
</dbReference>
<accession>A0A8J2V6U0</accession>
<dbReference type="GO" id="GO:0016614">
    <property type="term" value="F:oxidoreductase activity, acting on CH-OH group of donors"/>
    <property type="evidence" value="ECO:0007669"/>
    <property type="project" value="UniProtKB-ARBA"/>
</dbReference>